<evidence type="ECO:0000313" key="2">
    <source>
        <dbReference type="Proteomes" id="UP000053831"/>
    </source>
</evidence>
<gene>
    <name evidence="1" type="ORF">ESCO_004014</name>
</gene>
<keyword evidence="2" id="KW-1185">Reference proteome</keyword>
<comment type="caution">
    <text evidence="1">The sequence shown here is derived from an EMBL/GenBank/DDBJ whole genome shotgun (WGS) entry which is preliminary data.</text>
</comment>
<name>A0A0N0RUA9_ESCWE</name>
<accession>A0A0N0RUA9</accession>
<dbReference type="STRING" id="150374.A0A0N0RUA9"/>
<evidence type="ECO:0008006" key="3">
    <source>
        <dbReference type="Google" id="ProtNLM"/>
    </source>
</evidence>
<sequence length="588" mass="67370">MRAAGLPNEVAAYCPEWRAVDYSLYWYRLPEVPKFFICSNCHGEHIKDTPLASRFQRIRRADHELTSCWFWTPRVREILWPQALRSGSLDSLREFMGRRVELKACKSAGFVAASEGFKWFNMVNNEINGFVSCEACYEDRIAGGLFEHKFQPDQRQGKDEQWSCDVWVPFISRSIVKKAKQNNWAEFVALATRRFQLPACAGKQVQSNSGTWYRTRHRIENLEVCETCYMDKLLLTRFEHHFERVSQSNDLDSFIHAFTTRFTCKLTPLNLPMAFALQNASERRDWTVFQNAATAICRLAPCTLDGIVWGNWWTLKGGCANYDVCEVCYVGILQTGGLERFFEVARRSSAEVFVCNFCAGTPRFKQYVDRFAQTLDTGVFSCYSDFVRTFASIPVCPGKQTREKSTWWGYREGLFCQDCYVTFVSKSALGRAVPLKAAYDERPQICQIWSPRMRTMWMGVCDAGVPGSPESDKALGEFKAFMEKRLQIYVQTVPQMDMILAMKKMKMQTAMTQGLVSTMYHGMDGLLQASNATDGYLHGNSQIGWHATSQGAQGAQAFNNMQAGFMNANRADEWMQMAQLEMIWKQVE</sequence>
<dbReference type="Proteomes" id="UP000053831">
    <property type="component" value="Unassembled WGS sequence"/>
</dbReference>
<dbReference type="OrthoDB" id="5324692at2759"/>
<protein>
    <recommendedName>
        <fullName evidence="3">Integral membrane protein</fullName>
    </recommendedName>
</protein>
<dbReference type="EMBL" id="LGSR01000002">
    <property type="protein sequence ID" value="KOS23203.1"/>
    <property type="molecule type" value="Genomic_DNA"/>
</dbReference>
<evidence type="ECO:0000313" key="1">
    <source>
        <dbReference type="EMBL" id="KOS23203.1"/>
    </source>
</evidence>
<organism evidence="1 2">
    <name type="scientific">Escovopsis weberi</name>
    <dbReference type="NCBI Taxonomy" id="150374"/>
    <lineage>
        <taxon>Eukaryota</taxon>
        <taxon>Fungi</taxon>
        <taxon>Dikarya</taxon>
        <taxon>Ascomycota</taxon>
        <taxon>Pezizomycotina</taxon>
        <taxon>Sordariomycetes</taxon>
        <taxon>Hypocreomycetidae</taxon>
        <taxon>Hypocreales</taxon>
        <taxon>Hypocreaceae</taxon>
        <taxon>Escovopsis</taxon>
    </lineage>
</organism>
<reference evidence="1 2" key="1">
    <citation type="submission" date="2015-07" db="EMBL/GenBank/DDBJ databases">
        <title>The genome of the fungus Escovopsis weberi, a specialized disease agent of ant agriculture.</title>
        <authorList>
            <person name="de Man T.J."/>
            <person name="Stajich J.E."/>
            <person name="Kubicek C.P."/>
            <person name="Chenthamara K."/>
            <person name="Atanasova L."/>
            <person name="Druzhinina I.S."/>
            <person name="Birnbaum S."/>
            <person name="Barribeau S.M."/>
            <person name="Teiling C."/>
            <person name="Suen G."/>
            <person name="Currie C."/>
            <person name="Gerardo N.M."/>
        </authorList>
    </citation>
    <scope>NUCLEOTIDE SEQUENCE [LARGE SCALE GENOMIC DNA]</scope>
</reference>
<dbReference type="AlphaFoldDB" id="A0A0N0RUA9"/>
<proteinExistence type="predicted"/>